<feature type="compositionally biased region" description="Low complexity" evidence="3">
    <location>
        <begin position="220"/>
        <end position="229"/>
    </location>
</feature>
<evidence type="ECO:0000313" key="6">
    <source>
        <dbReference type="Proteomes" id="UP000794436"/>
    </source>
</evidence>
<reference evidence="5" key="1">
    <citation type="submission" date="2019-03" db="EMBL/GenBank/DDBJ databases">
        <title>Long read genome sequence of the mycoparasitic Pythium oligandrum ATCC 38472 isolated from sugarbeet rhizosphere.</title>
        <authorList>
            <person name="Gaulin E."/>
        </authorList>
    </citation>
    <scope>NUCLEOTIDE SEQUENCE</scope>
    <source>
        <strain evidence="5">ATCC 38472_TT</strain>
    </source>
</reference>
<dbReference type="SUPFAM" id="SSF57850">
    <property type="entry name" value="RING/U-box"/>
    <property type="match status" value="1"/>
</dbReference>
<evidence type="ECO:0000256" key="2">
    <source>
        <dbReference type="SAM" id="Coils"/>
    </source>
</evidence>
<dbReference type="SUPFAM" id="SSF50978">
    <property type="entry name" value="WD40 repeat-like"/>
    <property type="match status" value="1"/>
</dbReference>
<dbReference type="PANTHER" id="PTHR22696">
    <property type="entry name" value="E3 UBIQUITIN-PROTEIN LIGASE RNF26"/>
    <property type="match status" value="1"/>
</dbReference>
<keyword evidence="6" id="KW-1185">Reference proteome</keyword>
<dbReference type="GO" id="GO:0008270">
    <property type="term" value="F:zinc ion binding"/>
    <property type="evidence" value="ECO:0007669"/>
    <property type="project" value="UniProtKB-KW"/>
</dbReference>
<feature type="compositionally biased region" description="Low complexity" evidence="3">
    <location>
        <begin position="749"/>
        <end position="772"/>
    </location>
</feature>
<organism evidence="5 6">
    <name type="scientific">Pythium oligandrum</name>
    <name type="common">Mycoparasitic fungus</name>
    <dbReference type="NCBI Taxonomy" id="41045"/>
    <lineage>
        <taxon>Eukaryota</taxon>
        <taxon>Sar</taxon>
        <taxon>Stramenopiles</taxon>
        <taxon>Oomycota</taxon>
        <taxon>Peronosporomycetes</taxon>
        <taxon>Pythiales</taxon>
        <taxon>Pythiaceae</taxon>
        <taxon>Pythium</taxon>
    </lineage>
</organism>
<dbReference type="GO" id="GO:0006511">
    <property type="term" value="P:ubiquitin-dependent protein catabolic process"/>
    <property type="evidence" value="ECO:0007669"/>
    <property type="project" value="TreeGrafter"/>
</dbReference>
<dbReference type="AlphaFoldDB" id="A0A8K1CUZ8"/>
<dbReference type="InterPro" id="IPR015943">
    <property type="entry name" value="WD40/YVTN_repeat-like_dom_sf"/>
</dbReference>
<feature type="domain" description="RING-type" evidence="4">
    <location>
        <begin position="956"/>
        <end position="1000"/>
    </location>
</feature>
<feature type="coiled-coil region" evidence="2">
    <location>
        <begin position="850"/>
        <end position="926"/>
    </location>
</feature>
<dbReference type="InterPro" id="IPR036322">
    <property type="entry name" value="WD40_repeat_dom_sf"/>
</dbReference>
<keyword evidence="1" id="KW-0862">Zinc</keyword>
<feature type="region of interest" description="Disordered" evidence="3">
    <location>
        <begin position="720"/>
        <end position="810"/>
    </location>
</feature>
<gene>
    <name evidence="5" type="ORF">Poli38472_001326</name>
</gene>
<keyword evidence="1" id="KW-0479">Metal-binding</keyword>
<dbReference type="EMBL" id="SPLM01000001">
    <property type="protein sequence ID" value="TMW69170.1"/>
    <property type="molecule type" value="Genomic_DNA"/>
</dbReference>
<dbReference type="Pfam" id="PF13920">
    <property type="entry name" value="zf-C3HC4_3"/>
    <property type="match status" value="1"/>
</dbReference>
<feature type="region of interest" description="Disordered" evidence="3">
    <location>
        <begin position="1"/>
        <end position="29"/>
    </location>
</feature>
<dbReference type="GO" id="GO:0016567">
    <property type="term" value="P:protein ubiquitination"/>
    <property type="evidence" value="ECO:0007669"/>
    <property type="project" value="TreeGrafter"/>
</dbReference>
<dbReference type="GO" id="GO:0061630">
    <property type="term" value="F:ubiquitin protein ligase activity"/>
    <property type="evidence" value="ECO:0007669"/>
    <property type="project" value="TreeGrafter"/>
</dbReference>
<feature type="compositionally biased region" description="Basic and acidic residues" evidence="3">
    <location>
        <begin position="800"/>
        <end position="810"/>
    </location>
</feature>
<feature type="region of interest" description="Disordered" evidence="3">
    <location>
        <begin position="189"/>
        <end position="253"/>
    </location>
</feature>
<proteinExistence type="predicted"/>
<sequence length="1010" mass="111707">MNPPNIPTVRRVVGAQAPTPRSAEELRRNSLNMEKMIKKNVMAASRPGGMKRGMAVVEYFKQQRQQQQTEQTEDDTTEQSAPKRMRETPPPAPTSVAEPEPAPKPVAAAAKIIKSPISTPSHGNATPSASLSSRQSSPLRQAFASPSRLHRASPLRQAFTSPSRRFVSNPLPEVPASALDQVDITVKSSAPPAKSPFQSFQSKLGKARTNHPPLPPQPPQQFQLTQAMQSPSPARSKYSPAQRLTSPGQSQRPIVRTAPRSVVDLTDVASPRRTVQTTVAPPPKPLARSLFSSFSGTVATKSICFTTEGVASSIDVSPDGECIVVAFTDGSVRMYEMESTVPSDRHGYLLGHLDEESNQSSAGAHLRVKISNDGRYAFVGCRSGPRVMMSINLHHYRNGKDTEDDDVDQLQKSFHSNARLRGFSDAMKCPRPDGDEGADSYFLLCGLGVGTLNLWQFVGSLRPQDDAVWKFLYSIPANGNTAVIASFLPGATTSAFQIAARCEDKNVRVWSLEGEAQDTTTGEEDSAPSHVVKGHHDVPHSKDVVGFYGKYAYGISPSGVAYRFAVPTEAGSGNPSRTQFDMERIEGSGSSKSRRATIMLESVFASDDGQVVVAVSTEGIFYYTKEAAESGDIGGVLKIIGRNSSMNTQFKSPMKVYRPQAKDGSMLDGVMAVVTNPDEDDGEGYFNVDLTETWSARWMVPSQGKNCWVCGVRNISHWQQAPESQQAARKEQESKPAASTSKRDSLSKRSAPAAFTSPASTPSSPIRATPRSQTKQKSKGKSAAASKPPPVKRIMADGSSSDKDTPPKDADLHIEQELARYKERYNQIVTEWKRRLKGERQMRRLWKQREQEFEAQLQETTTKLDANEQEVERLREAQKDSEKRFIFEKLKAEQQSSVKVRYEQLCEQMQERMVALEHQQRLMEQTTRSLLQEVDRHVQHSKQSVNGLVERQQNECILCKDRHAVTAIVPCGHLCFCEEDADVYRRNFRGGDQITCPICQREMISMLRIY</sequence>
<feature type="region of interest" description="Disordered" evidence="3">
    <location>
        <begin position="56"/>
        <end position="172"/>
    </location>
</feature>
<keyword evidence="2" id="KW-0175">Coiled coil</keyword>
<accession>A0A8K1CUZ8</accession>
<feature type="region of interest" description="Disordered" evidence="3">
    <location>
        <begin position="515"/>
        <end position="535"/>
    </location>
</feature>
<evidence type="ECO:0000313" key="5">
    <source>
        <dbReference type="EMBL" id="TMW69170.1"/>
    </source>
</evidence>
<feature type="compositionally biased region" description="Low complexity" evidence="3">
    <location>
        <begin position="127"/>
        <end position="142"/>
    </location>
</feature>
<feature type="compositionally biased region" description="Low complexity" evidence="3">
    <location>
        <begin position="95"/>
        <end position="118"/>
    </location>
</feature>
<protein>
    <recommendedName>
        <fullName evidence="4">RING-type domain-containing protein</fullName>
    </recommendedName>
</protein>
<dbReference type="Proteomes" id="UP000794436">
    <property type="component" value="Unassembled WGS sequence"/>
</dbReference>
<keyword evidence="1" id="KW-0863">Zinc-finger</keyword>
<feature type="compositionally biased region" description="Polar residues" evidence="3">
    <location>
        <begin position="242"/>
        <end position="252"/>
    </location>
</feature>
<dbReference type="InterPro" id="IPR001841">
    <property type="entry name" value="Znf_RING"/>
</dbReference>
<dbReference type="Gene3D" id="2.130.10.10">
    <property type="entry name" value="YVTN repeat-like/Quinoprotein amine dehydrogenase"/>
    <property type="match status" value="1"/>
</dbReference>
<name>A0A8K1CUZ8_PYTOL</name>
<dbReference type="OrthoDB" id="66726at2759"/>
<dbReference type="InterPro" id="IPR013083">
    <property type="entry name" value="Znf_RING/FYVE/PHD"/>
</dbReference>
<dbReference type="PANTHER" id="PTHR22696:SF1">
    <property type="entry name" value="E3 UBIQUITIN-PROTEIN LIGASE RNF26"/>
    <property type="match status" value="1"/>
</dbReference>
<dbReference type="Gene3D" id="3.30.40.10">
    <property type="entry name" value="Zinc/RING finger domain, C3HC4 (zinc finger)"/>
    <property type="match status" value="1"/>
</dbReference>
<evidence type="ECO:0000256" key="3">
    <source>
        <dbReference type="SAM" id="MobiDB-lite"/>
    </source>
</evidence>
<comment type="caution">
    <text evidence="5">The sequence shown here is derived from an EMBL/GenBank/DDBJ whole genome shotgun (WGS) entry which is preliminary data.</text>
</comment>
<evidence type="ECO:0000259" key="4">
    <source>
        <dbReference type="PROSITE" id="PS50089"/>
    </source>
</evidence>
<evidence type="ECO:0000256" key="1">
    <source>
        <dbReference type="PROSITE-ProRule" id="PRU00175"/>
    </source>
</evidence>
<dbReference type="PROSITE" id="PS50089">
    <property type="entry name" value="ZF_RING_2"/>
    <property type="match status" value="1"/>
</dbReference>